<accession>A0A1W2EMP2</accession>
<protein>
    <recommendedName>
        <fullName evidence="3">Sulfotransferase family protein</fullName>
    </recommendedName>
</protein>
<dbReference type="AlphaFoldDB" id="A0A1W2EMP2"/>
<dbReference type="SUPFAM" id="SSF52540">
    <property type="entry name" value="P-loop containing nucleoside triphosphate hydrolases"/>
    <property type="match status" value="1"/>
</dbReference>
<name>A0A1W2EMP2_9RHOB</name>
<dbReference type="Proteomes" id="UP000192330">
    <property type="component" value="Unassembled WGS sequence"/>
</dbReference>
<sequence length="358" mass="40443">MLIIHAGMHKTGSSSIQQTLHRWDGTGADYLPWCFSNHSGLFFLMFQDAPEDGGGFKLAGMRPEEAKRLADEWGGKMSEVLEKRAADKVTHPAIFSAEVISSASEAVVQRLADYMRKYEPDIRVVAYVRPPVSFMISAFQQRMKTGHVHNFERLWIWPNYRDRFETLDRVFGRTNVTLKLFKREHLKDGDVVLDFAQEIGVDLRPSDVVRTNESMSLEAAALLDTFGRYAEPFVTGDRLSEQRRTRFFDRLMQIGSRRFVLDETVTDPILAANRADLDWMEDRLGMPVLDATPQSDFKIASEADLLAVALEALPELQKAIADTLASQPTHRHVAASVSLLSEAMRLTEAKKAPTLLDK</sequence>
<gene>
    <name evidence="1" type="ORF">SAMN06295998_13320</name>
</gene>
<evidence type="ECO:0000313" key="1">
    <source>
        <dbReference type="EMBL" id="SMD10772.1"/>
    </source>
</evidence>
<dbReference type="Gene3D" id="3.40.50.300">
    <property type="entry name" value="P-loop containing nucleotide triphosphate hydrolases"/>
    <property type="match status" value="1"/>
</dbReference>
<dbReference type="STRING" id="1387277.SAMN06295998_13320"/>
<evidence type="ECO:0000313" key="2">
    <source>
        <dbReference type="Proteomes" id="UP000192330"/>
    </source>
</evidence>
<organism evidence="1 2">
    <name type="scientific">Primorskyibacter flagellatus</name>
    <dbReference type="NCBI Taxonomy" id="1387277"/>
    <lineage>
        <taxon>Bacteria</taxon>
        <taxon>Pseudomonadati</taxon>
        <taxon>Pseudomonadota</taxon>
        <taxon>Alphaproteobacteria</taxon>
        <taxon>Rhodobacterales</taxon>
        <taxon>Roseobacteraceae</taxon>
        <taxon>Primorskyibacter</taxon>
    </lineage>
</organism>
<dbReference type="EMBL" id="FWYD01000033">
    <property type="protein sequence ID" value="SMD10772.1"/>
    <property type="molecule type" value="Genomic_DNA"/>
</dbReference>
<dbReference type="InterPro" id="IPR027417">
    <property type="entry name" value="P-loop_NTPase"/>
</dbReference>
<evidence type="ECO:0008006" key="3">
    <source>
        <dbReference type="Google" id="ProtNLM"/>
    </source>
</evidence>
<keyword evidence="2" id="KW-1185">Reference proteome</keyword>
<reference evidence="1 2" key="1">
    <citation type="submission" date="2017-04" db="EMBL/GenBank/DDBJ databases">
        <authorList>
            <person name="Afonso C.L."/>
            <person name="Miller P.J."/>
            <person name="Scott M.A."/>
            <person name="Spackman E."/>
            <person name="Goraichik I."/>
            <person name="Dimitrov K.M."/>
            <person name="Suarez D.L."/>
            <person name="Swayne D.E."/>
        </authorList>
    </citation>
    <scope>NUCLEOTIDE SEQUENCE [LARGE SCALE GENOMIC DNA]</scope>
    <source>
        <strain evidence="1 2">CGMCC 1.12644</strain>
    </source>
</reference>
<proteinExistence type="predicted"/>